<comment type="caution">
    <text evidence="1">The sequence shown here is derived from an EMBL/GenBank/DDBJ whole genome shotgun (WGS) entry which is preliminary data.</text>
</comment>
<protein>
    <submittedName>
        <fullName evidence="1">Uncharacterized protein</fullName>
    </submittedName>
</protein>
<sequence length="68" mass="7366">MALSQCDHVSQNAHGVAQEISVPLRNVYANAGEGFKMQTKIRSRFVGGAILDSDQQGAHMVYVSADFL</sequence>
<dbReference type="Proteomes" id="UP001161094">
    <property type="component" value="Unassembled WGS sequence"/>
</dbReference>
<name>A0A3Q9KJN6_9BURK</name>
<gene>
    <name evidence="1" type="ORF">N5D93_30655</name>
</gene>
<evidence type="ECO:0000313" key="2">
    <source>
        <dbReference type="Proteomes" id="UP001161094"/>
    </source>
</evidence>
<accession>A0A3Q9KJN6</accession>
<organism evidence="1 2">
    <name type="scientific">Achromobacter spanius</name>
    <dbReference type="NCBI Taxonomy" id="217203"/>
    <lineage>
        <taxon>Bacteria</taxon>
        <taxon>Pseudomonadati</taxon>
        <taxon>Pseudomonadota</taxon>
        <taxon>Betaproteobacteria</taxon>
        <taxon>Burkholderiales</taxon>
        <taxon>Alcaligenaceae</taxon>
        <taxon>Achromobacter</taxon>
    </lineage>
</organism>
<proteinExistence type="predicted"/>
<dbReference type="RefSeq" id="WP_127185245.1">
    <property type="nucleotide sequence ID" value="NZ_CP034689.1"/>
</dbReference>
<evidence type="ECO:0000313" key="1">
    <source>
        <dbReference type="EMBL" id="MDH0740192.1"/>
    </source>
</evidence>
<dbReference type="AlphaFoldDB" id="A0A3Q9KJN6"/>
<reference evidence="1" key="1">
    <citation type="submission" date="2022-09" db="EMBL/GenBank/DDBJ databases">
        <title>Intensive care unit water sources are persistently colonized with multi-drug resistant bacteria and are the site of extensive horizontal gene transfer of antibiotic resistance genes.</title>
        <authorList>
            <person name="Diorio-Toth L."/>
        </authorList>
    </citation>
    <scope>NUCLEOTIDE SEQUENCE</scope>
    <source>
        <strain evidence="1">GD03843</strain>
    </source>
</reference>
<dbReference type="EMBL" id="JAOCDZ010000038">
    <property type="protein sequence ID" value="MDH0740192.1"/>
    <property type="molecule type" value="Genomic_DNA"/>
</dbReference>